<dbReference type="Pfam" id="PF01817">
    <property type="entry name" value="CM_2"/>
    <property type="match status" value="1"/>
</dbReference>
<feature type="domain" description="Phytocyanin" evidence="12">
    <location>
        <begin position="343"/>
        <end position="443"/>
    </location>
</feature>
<dbReference type="EC" id="5.4.99.5" evidence="3"/>
<evidence type="ECO:0000256" key="4">
    <source>
        <dbReference type="ARBA" id="ARBA00022605"/>
    </source>
</evidence>
<keyword evidence="6" id="KW-0057">Aromatic amino acid biosynthesis</keyword>
<proteinExistence type="inferred from homology"/>
<comment type="similarity">
    <text evidence="10">Belongs to the early nodulin-like (ENODL) family.</text>
</comment>
<comment type="pathway">
    <text evidence="2">Metabolic intermediate biosynthesis; prephenate biosynthesis; prephenate from chorismate: step 1/1.</text>
</comment>
<reference evidence="13" key="2">
    <citation type="journal article" date="2024" name="Plant">
        <title>Genomic evolution and insights into agronomic trait innovations of Sesamum species.</title>
        <authorList>
            <person name="Miao H."/>
            <person name="Wang L."/>
            <person name="Qu L."/>
            <person name="Liu H."/>
            <person name="Sun Y."/>
            <person name="Le M."/>
            <person name="Wang Q."/>
            <person name="Wei S."/>
            <person name="Zheng Y."/>
            <person name="Lin W."/>
            <person name="Duan Y."/>
            <person name="Cao H."/>
            <person name="Xiong S."/>
            <person name="Wang X."/>
            <person name="Wei L."/>
            <person name="Li C."/>
            <person name="Ma Q."/>
            <person name="Ju M."/>
            <person name="Zhao R."/>
            <person name="Li G."/>
            <person name="Mu C."/>
            <person name="Tian Q."/>
            <person name="Mei H."/>
            <person name="Zhang T."/>
            <person name="Gao T."/>
            <person name="Zhang H."/>
        </authorList>
    </citation>
    <scope>NUCLEOTIDE SEQUENCE</scope>
    <source>
        <strain evidence="13">K16</strain>
    </source>
</reference>
<accession>A0AAE1WH29</accession>
<name>A0AAE1WH29_9LAMI</name>
<dbReference type="SUPFAM" id="SSF48600">
    <property type="entry name" value="Chorismate mutase II"/>
    <property type="match status" value="1"/>
</dbReference>
<dbReference type="GO" id="GO:0008652">
    <property type="term" value="P:amino acid biosynthetic process"/>
    <property type="evidence" value="ECO:0007669"/>
    <property type="project" value="UniProtKB-KW"/>
</dbReference>
<evidence type="ECO:0000256" key="3">
    <source>
        <dbReference type="ARBA" id="ARBA00012404"/>
    </source>
</evidence>
<dbReference type="Proteomes" id="UP001289374">
    <property type="component" value="Unassembled WGS sequence"/>
</dbReference>
<dbReference type="InterPro" id="IPR037039">
    <property type="entry name" value="CM_AroQ_sf_eucaryotic"/>
</dbReference>
<evidence type="ECO:0000256" key="10">
    <source>
        <dbReference type="ARBA" id="ARBA00035011"/>
    </source>
</evidence>
<dbReference type="GO" id="GO:0009055">
    <property type="term" value="F:electron transfer activity"/>
    <property type="evidence" value="ECO:0007669"/>
    <property type="project" value="InterPro"/>
</dbReference>
<evidence type="ECO:0000259" key="12">
    <source>
        <dbReference type="PROSITE" id="PS51485"/>
    </source>
</evidence>
<evidence type="ECO:0000256" key="5">
    <source>
        <dbReference type="ARBA" id="ARBA00022729"/>
    </source>
</evidence>
<dbReference type="PROSITE" id="PS51169">
    <property type="entry name" value="CHORISMATE_MUT_3"/>
    <property type="match status" value="1"/>
</dbReference>
<evidence type="ECO:0000256" key="7">
    <source>
        <dbReference type="ARBA" id="ARBA00023157"/>
    </source>
</evidence>
<evidence type="ECO:0000256" key="2">
    <source>
        <dbReference type="ARBA" id="ARBA00004817"/>
    </source>
</evidence>
<dbReference type="PANTHER" id="PTHR21145">
    <property type="entry name" value="CHORISMATE MUTASE"/>
    <property type="match status" value="1"/>
</dbReference>
<dbReference type="AlphaFoldDB" id="A0AAE1WH29"/>
<dbReference type="EMBL" id="JACGWL010000010">
    <property type="protein sequence ID" value="KAK4393149.1"/>
    <property type="molecule type" value="Genomic_DNA"/>
</dbReference>
<evidence type="ECO:0000256" key="11">
    <source>
        <dbReference type="ARBA" id="ARBA00037626"/>
    </source>
</evidence>
<dbReference type="InterPro" id="IPR008972">
    <property type="entry name" value="Cupredoxin"/>
</dbReference>
<dbReference type="NCBIfam" id="TIGR01802">
    <property type="entry name" value="CM_pl-yst"/>
    <property type="match status" value="1"/>
</dbReference>
<evidence type="ECO:0000256" key="9">
    <source>
        <dbReference type="ARBA" id="ARBA00023235"/>
    </source>
</evidence>
<comment type="catalytic activity">
    <reaction evidence="1">
        <text>chorismate = prephenate</text>
        <dbReference type="Rhea" id="RHEA:13897"/>
        <dbReference type="ChEBI" id="CHEBI:29748"/>
        <dbReference type="ChEBI" id="CHEBI:29934"/>
        <dbReference type="EC" id="5.4.99.5"/>
    </reaction>
</comment>
<dbReference type="InterPro" id="IPR002701">
    <property type="entry name" value="CM_II_prokaryot"/>
</dbReference>
<dbReference type="SUPFAM" id="SSF49503">
    <property type="entry name" value="Cupredoxins"/>
    <property type="match status" value="1"/>
</dbReference>
<dbReference type="InterPro" id="IPR036263">
    <property type="entry name" value="Chorismate_II_sf"/>
</dbReference>
<sequence length="487" mass="54721">MEVKMLRAPSSSVFTPKVCAFNRRAWRINCSFELCNSRPPKNGILAIQASSVTIGNSLIRQEDSIIFSLVERAQFCYNEETYDPNAFVMDGFHGSLVEYMVKETEKLHGKVGRYKSPDEHPFFPNDLPDPLLPPLEYPRVLHPAADSININVQVWDMYFKNLLPRLVKEGDDGNYGSSATCDTICLQTLSKRIHYGKFVAEAKFRASPDVYKAAIKAQDRTRLMDLLTYPAVEEAIKQRVEMKTRTYGQEVTVNGGEDTSGPVYKINPSLVADLYGDWIMPLTKQVQYSAVYIEVEALEACYKLINQLVVLVPETWRAYGGELGFVALAFVFAAVMLPEVAAVRYIVGANMGWTSNVNYTIWAQGKHFYNGDWLFFVYDRNQMNVLEVNKTDYENCISDHPLHNWTTGAGRDVVPLNVTKTYYFISGKGFCFGGMKVAIHVENPPPPPSSSPIKSASPSLLSTLRGQIFMPALFTVAAVWDAFLLLL</sequence>
<keyword evidence="7" id="KW-1015">Disulfide bond</keyword>
<evidence type="ECO:0000256" key="6">
    <source>
        <dbReference type="ARBA" id="ARBA00023141"/>
    </source>
</evidence>
<dbReference type="FunFam" id="2.60.40.420:FF:000018">
    <property type="entry name" value="Lamin-like protein"/>
    <property type="match status" value="1"/>
</dbReference>
<evidence type="ECO:0000313" key="14">
    <source>
        <dbReference type="Proteomes" id="UP001289374"/>
    </source>
</evidence>
<dbReference type="GO" id="GO:0005737">
    <property type="term" value="C:cytoplasm"/>
    <property type="evidence" value="ECO:0007669"/>
    <property type="project" value="TreeGrafter"/>
</dbReference>
<dbReference type="Pfam" id="PF02298">
    <property type="entry name" value="Cu_bind_like"/>
    <property type="match status" value="1"/>
</dbReference>
<reference evidence="13" key="1">
    <citation type="submission" date="2020-06" db="EMBL/GenBank/DDBJ databases">
        <authorList>
            <person name="Li T."/>
            <person name="Hu X."/>
            <person name="Zhang T."/>
            <person name="Song X."/>
            <person name="Zhang H."/>
            <person name="Dai N."/>
            <person name="Sheng W."/>
            <person name="Hou X."/>
            <person name="Wei L."/>
        </authorList>
    </citation>
    <scope>NUCLEOTIDE SEQUENCE</scope>
    <source>
        <strain evidence="13">K16</strain>
        <tissue evidence="13">Leaf</tissue>
    </source>
</reference>
<keyword evidence="9" id="KW-0413">Isomerase</keyword>
<dbReference type="FunFam" id="1.10.590.10:FF:000001">
    <property type="entry name" value="Chorismate mutase"/>
    <property type="match status" value="1"/>
</dbReference>
<comment type="function">
    <text evidence="11">May act as a carbohydrate transporter.</text>
</comment>
<dbReference type="Gene3D" id="2.60.40.420">
    <property type="entry name" value="Cupredoxins - blue copper proteins"/>
    <property type="match status" value="1"/>
</dbReference>
<dbReference type="GO" id="GO:0004106">
    <property type="term" value="F:chorismate mutase activity"/>
    <property type="evidence" value="ECO:0007669"/>
    <property type="project" value="UniProtKB-EC"/>
</dbReference>
<keyword evidence="8" id="KW-0325">Glycoprotein</keyword>
<keyword evidence="5" id="KW-0732">Signal</keyword>
<organism evidence="13 14">
    <name type="scientific">Sesamum angolense</name>
    <dbReference type="NCBI Taxonomy" id="2727404"/>
    <lineage>
        <taxon>Eukaryota</taxon>
        <taxon>Viridiplantae</taxon>
        <taxon>Streptophyta</taxon>
        <taxon>Embryophyta</taxon>
        <taxon>Tracheophyta</taxon>
        <taxon>Spermatophyta</taxon>
        <taxon>Magnoliopsida</taxon>
        <taxon>eudicotyledons</taxon>
        <taxon>Gunneridae</taxon>
        <taxon>Pentapetalae</taxon>
        <taxon>asterids</taxon>
        <taxon>lamiids</taxon>
        <taxon>Lamiales</taxon>
        <taxon>Pedaliaceae</taxon>
        <taxon>Sesamum</taxon>
    </lineage>
</organism>
<dbReference type="PROSITE" id="PS51485">
    <property type="entry name" value="PHYTOCYANIN"/>
    <property type="match status" value="1"/>
</dbReference>
<evidence type="ECO:0000313" key="13">
    <source>
        <dbReference type="EMBL" id="KAK4393149.1"/>
    </source>
</evidence>
<dbReference type="GO" id="GO:0046417">
    <property type="term" value="P:chorismate metabolic process"/>
    <property type="evidence" value="ECO:0007669"/>
    <property type="project" value="InterPro"/>
</dbReference>
<keyword evidence="4" id="KW-0028">Amino-acid biosynthesis</keyword>
<gene>
    <name evidence="13" type="ORF">Sango_1785700</name>
</gene>
<dbReference type="GO" id="GO:0009073">
    <property type="term" value="P:aromatic amino acid family biosynthetic process"/>
    <property type="evidence" value="ECO:0007669"/>
    <property type="project" value="UniProtKB-KW"/>
</dbReference>
<dbReference type="Gene3D" id="1.10.590.10">
    <property type="entry name" value="Chorismate mutase, AroQ class superfamily, eukaryotic"/>
    <property type="match status" value="1"/>
</dbReference>
<dbReference type="InterPro" id="IPR008238">
    <property type="entry name" value="Chorismate_mutase_AroQ_euk"/>
</dbReference>
<evidence type="ECO:0000256" key="1">
    <source>
        <dbReference type="ARBA" id="ARBA00000824"/>
    </source>
</evidence>
<dbReference type="InterPro" id="IPR003245">
    <property type="entry name" value="Phytocyanin_dom"/>
</dbReference>
<evidence type="ECO:0000256" key="8">
    <source>
        <dbReference type="ARBA" id="ARBA00023180"/>
    </source>
</evidence>
<protein>
    <recommendedName>
        <fullName evidence="3">chorismate mutase</fullName>
        <ecNumber evidence="3">5.4.99.5</ecNumber>
    </recommendedName>
</protein>
<comment type="caution">
    <text evidence="13">The sequence shown here is derived from an EMBL/GenBank/DDBJ whole genome shotgun (WGS) entry which is preliminary data.</text>
</comment>
<dbReference type="PANTHER" id="PTHR21145:SF0">
    <property type="entry name" value="CHORISMATE MUTASE 1, CHLOROPLASTIC"/>
    <property type="match status" value="1"/>
</dbReference>
<keyword evidence="14" id="KW-1185">Reference proteome</keyword>